<evidence type="ECO:0000313" key="4">
    <source>
        <dbReference type="Proteomes" id="UP001183176"/>
    </source>
</evidence>
<dbReference type="InterPro" id="IPR003870">
    <property type="entry name" value="DUF222"/>
</dbReference>
<feature type="region of interest" description="Disordered" evidence="1">
    <location>
        <begin position="436"/>
        <end position="487"/>
    </location>
</feature>
<protein>
    <submittedName>
        <fullName evidence="3">DUF222 domain-containing protein</fullName>
    </submittedName>
</protein>
<feature type="compositionally biased region" description="Basic residues" evidence="1">
    <location>
        <begin position="436"/>
        <end position="446"/>
    </location>
</feature>
<proteinExistence type="predicted"/>
<feature type="compositionally biased region" description="Acidic residues" evidence="1">
    <location>
        <begin position="1"/>
        <end position="16"/>
    </location>
</feature>
<accession>A0ABU2J7B9</accession>
<keyword evidence="4" id="KW-1185">Reference proteome</keyword>
<dbReference type="Proteomes" id="UP001183176">
    <property type="component" value="Unassembled WGS sequence"/>
</dbReference>
<dbReference type="Gene3D" id="1.10.30.50">
    <property type="match status" value="1"/>
</dbReference>
<dbReference type="InterPro" id="IPR003615">
    <property type="entry name" value="HNH_nuc"/>
</dbReference>
<evidence type="ECO:0000313" key="3">
    <source>
        <dbReference type="EMBL" id="MDT0260608.1"/>
    </source>
</evidence>
<evidence type="ECO:0000259" key="2">
    <source>
        <dbReference type="SMART" id="SM00507"/>
    </source>
</evidence>
<feature type="domain" description="HNH nuclease" evidence="2">
    <location>
        <begin position="387"/>
        <end position="438"/>
    </location>
</feature>
<sequence>MEFGEFGEFEGGDESDSWLPADVPPFDFDSVPEEPPPERDFVSGVTLGSGLSFAAPGAAAAELGGFLEAGFGSVEPGLVELARLGSADLTALGDVERVDALLAIERQASWLEALRHRLLGLISSGDMSLERWCVEEVGAALRLPGGAARTRLKNAEQLCERLPAVLDALTDGQIAPAQATAIAEASFQLPDAALPAYVERVLARAPEQSLAQTKQAVRRAVIALDPGTAEQRHHRARAERHVRIAPAEHGMAWLMSLLPAEDARAVYARLDTTAHTTKTVAAEHRTMDQLRADTLIAAILTDARDEPQTTHVATPGRRPAVSVVVPLSVLVEDDEQPGWLDGHGPITAGHARRIAHDPTGTWRRLVTDPATGQILDYGTTRYRPPPRLVEHVMTRDGECAFPHCSHQASSSDLDHIHPYPGGPTDAANLQPLHRRHHNAKTHHGWKAHRDPETGITTWTSPQGRAYRNRPPERWNSPGGQPPAPPDP</sequence>
<dbReference type="SMART" id="SM00507">
    <property type="entry name" value="HNHc"/>
    <property type="match status" value="1"/>
</dbReference>
<name>A0ABU2J7B9_9ACTN</name>
<feature type="region of interest" description="Disordered" evidence="1">
    <location>
        <begin position="1"/>
        <end position="37"/>
    </location>
</feature>
<comment type="caution">
    <text evidence="3">The sequence shown here is derived from an EMBL/GenBank/DDBJ whole genome shotgun (WGS) entry which is preliminary data.</text>
</comment>
<dbReference type="RefSeq" id="WP_311421765.1">
    <property type="nucleotide sequence ID" value="NZ_JAVREH010000004.1"/>
</dbReference>
<evidence type="ECO:0000256" key="1">
    <source>
        <dbReference type="SAM" id="MobiDB-lite"/>
    </source>
</evidence>
<dbReference type="EMBL" id="JAVREH010000004">
    <property type="protein sequence ID" value="MDT0260608.1"/>
    <property type="molecule type" value="Genomic_DNA"/>
</dbReference>
<gene>
    <name evidence="3" type="ORF">RM423_04295</name>
</gene>
<reference evidence="4" key="1">
    <citation type="submission" date="2023-07" db="EMBL/GenBank/DDBJ databases">
        <title>30 novel species of actinomycetes from the DSMZ collection.</title>
        <authorList>
            <person name="Nouioui I."/>
        </authorList>
    </citation>
    <scope>NUCLEOTIDE SEQUENCE [LARGE SCALE GENOMIC DNA]</scope>
    <source>
        <strain evidence="4">DSM 44399</strain>
    </source>
</reference>
<dbReference type="Pfam" id="PF02720">
    <property type="entry name" value="DUF222"/>
    <property type="match status" value="1"/>
</dbReference>
<organism evidence="3 4">
    <name type="scientific">Jatrophihabitans lederbergiae</name>
    <dbReference type="NCBI Taxonomy" id="3075547"/>
    <lineage>
        <taxon>Bacteria</taxon>
        <taxon>Bacillati</taxon>
        <taxon>Actinomycetota</taxon>
        <taxon>Actinomycetes</taxon>
        <taxon>Jatrophihabitantales</taxon>
        <taxon>Jatrophihabitantaceae</taxon>
        <taxon>Jatrophihabitans</taxon>
    </lineage>
</organism>
<dbReference type="CDD" id="cd00085">
    <property type="entry name" value="HNHc"/>
    <property type="match status" value="1"/>
</dbReference>